<dbReference type="Pfam" id="PF00652">
    <property type="entry name" value="Ricin_B_lectin"/>
    <property type="match status" value="1"/>
</dbReference>
<organism evidence="2 3">
    <name type="scientific">Petrolisthes cinctipes</name>
    <name type="common">Flat porcelain crab</name>
    <dbReference type="NCBI Taxonomy" id="88211"/>
    <lineage>
        <taxon>Eukaryota</taxon>
        <taxon>Metazoa</taxon>
        <taxon>Ecdysozoa</taxon>
        <taxon>Arthropoda</taxon>
        <taxon>Crustacea</taxon>
        <taxon>Multicrustacea</taxon>
        <taxon>Malacostraca</taxon>
        <taxon>Eumalacostraca</taxon>
        <taxon>Eucarida</taxon>
        <taxon>Decapoda</taxon>
        <taxon>Pleocyemata</taxon>
        <taxon>Anomura</taxon>
        <taxon>Galatheoidea</taxon>
        <taxon>Porcellanidae</taxon>
        <taxon>Petrolisthes</taxon>
    </lineage>
</organism>
<sequence length="128" mass="14577">MVTLVECEEESKRRPSERRGKERREVGQHWTLTQDGWVMLGRSVGEERRCLAVLSPDDPRVRLHTCRAGSQQRWSRQGVLLVHASSDLCLDSSSLHGALVTPCRPSLLSQQWHFSVELRNPPLPIVVD</sequence>
<comment type="caution">
    <text evidence="2">The sequence shown here is derived from an EMBL/GenBank/DDBJ whole genome shotgun (WGS) entry which is preliminary data.</text>
</comment>
<evidence type="ECO:0000313" key="2">
    <source>
        <dbReference type="EMBL" id="KAK3872743.1"/>
    </source>
</evidence>
<feature type="domain" description="Ricin B lectin" evidence="1">
    <location>
        <begin position="25"/>
        <end position="112"/>
    </location>
</feature>
<accession>A0AAE1FF45</accession>
<protein>
    <recommendedName>
        <fullName evidence="1">Ricin B lectin domain-containing protein</fullName>
    </recommendedName>
</protein>
<gene>
    <name evidence="2" type="ORF">Pcinc_022199</name>
</gene>
<dbReference type="Proteomes" id="UP001286313">
    <property type="component" value="Unassembled WGS sequence"/>
</dbReference>
<dbReference type="InterPro" id="IPR035992">
    <property type="entry name" value="Ricin_B-like_lectins"/>
</dbReference>
<dbReference type="Gene3D" id="2.80.10.50">
    <property type="match status" value="1"/>
</dbReference>
<proteinExistence type="predicted"/>
<dbReference type="SUPFAM" id="SSF50370">
    <property type="entry name" value="Ricin B-like lectins"/>
    <property type="match status" value="1"/>
</dbReference>
<dbReference type="AlphaFoldDB" id="A0AAE1FF45"/>
<keyword evidence="3" id="KW-1185">Reference proteome</keyword>
<evidence type="ECO:0000259" key="1">
    <source>
        <dbReference type="Pfam" id="PF00652"/>
    </source>
</evidence>
<dbReference type="PROSITE" id="PS50231">
    <property type="entry name" value="RICIN_B_LECTIN"/>
    <property type="match status" value="1"/>
</dbReference>
<reference evidence="2" key="1">
    <citation type="submission" date="2023-10" db="EMBL/GenBank/DDBJ databases">
        <title>Genome assemblies of two species of porcelain crab, Petrolisthes cinctipes and Petrolisthes manimaculis (Anomura: Porcellanidae).</title>
        <authorList>
            <person name="Angst P."/>
        </authorList>
    </citation>
    <scope>NUCLEOTIDE SEQUENCE</scope>
    <source>
        <strain evidence="2">PB745_01</strain>
        <tissue evidence="2">Gill</tissue>
    </source>
</reference>
<evidence type="ECO:0000313" key="3">
    <source>
        <dbReference type="Proteomes" id="UP001286313"/>
    </source>
</evidence>
<dbReference type="EMBL" id="JAWQEG010002319">
    <property type="protein sequence ID" value="KAK3872743.1"/>
    <property type="molecule type" value="Genomic_DNA"/>
</dbReference>
<dbReference type="InterPro" id="IPR000772">
    <property type="entry name" value="Ricin_B_lectin"/>
</dbReference>
<name>A0AAE1FF45_PETCI</name>